<feature type="DNA-binding region" description="H-T-H motif" evidence="4">
    <location>
        <begin position="53"/>
        <end position="72"/>
    </location>
</feature>
<evidence type="ECO:0000313" key="7">
    <source>
        <dbReference type="EMBL" id="MBP2383909.1"/>
    </source>
</evidence>
<accession>A0ABS4X618</accession>
<dbReference type="Gene3D" id="1.10.10.60">
    <property type="entry name" value="Homeodomain-like"/>
    <property type="match status" value="1"/>
</dbReference>
<feature type="domain" description="HTH tetR-type" evidence="6">
    <location>
        <begin position="30"/>
        <end position="90"/>
    </location>
</feature>
<dbReference type="EMBL" id="JAGIOD010000002">
    <property type="protein sequence ID" value="MBP2383909.1"/>
    <property type="molecule type" value="Genomic_DNA"/>
</dbReference>
<dbReference type="Proteomes" id="UP001519290">
    <property type="component" value="Unassembled WGS sequence"/>
</dbReference>
<dbReference type="PANTHER" id="PTHR30055:SF151">
    <property type="entry name" value="TRANSCRIPTIONAL REGULATORY PROTEIN"/>
    <property type="match status" value="1"/>
</dbReference>
<sequence length="329" mass="35863">MAGQDHEGASRLVAMAWGLAAAPQRGPRRELSHERIVEAAIEIADAEGLAAVTMQRVARAFDFTTMALYRYVSSKDDLQRLMLDGIAAGETWAVDDEDWRAGLEQWTRIMVGTYRSHPWSLEIPLARETMLMPGQVRAVDAGMRAMRSLPATAGDKLGVLMLLAVNARGFASLDREMARAEADDVLATRHLLQEIVADGRFPDAQAVIESGEYFGEEGSEGEGADGLEDVAVALSLLMPGIERVFEADDHAAGGQASEPDDPARSPEWELAAAEADLTSVIALRKATQRRARDLEKREGRLRSDRDRAKVRAKEAAKAAAKQAAEEDRD</sequence>
<dbReference type="SUPFAM" id="SSF48498">
    <property type="entry name" value="Tetracyclin repressor-like, C-terminal domain"/>
    <property type="match status" value="1"/>
</dbReference>
<evidence type="ECO:0000256" key="1">
    <source>
        <dbReference type="ARBA" id="ARBA00023015"/>
    </source>
</evidence>
<evidence type="ECO:0000259" key="6">
    <source>
        <dbReference type="PROSITE" id="PS50977"/>
    </source>
</evidence>
<evidence type="ECO:0000256" key="3">
    <source>
        <dbReference type="ARBA" id="ARBA00023163"/>
    </source>
</evidence>
<comment type="caution">
    <text evidence="7">The sequence shown here is derived from an EMBL/GenBank/DDBJ whole genome shotgun (WGS) entry which is preliminary data.</text>
</comment>
<dbReference type="PANTHER" id="PTHR30055">
    <property type="entry name" value="HTH-TYPE TRANSCRIPTIONAL REGULATOR RUTR"/>
    <property type="match status" value="1"/>
</dbReference>
<protein>
    <submittedName>
        <fullName evidence="7">AcrR family transcriptional regulator</fullName>
    </submittedName>
</protein>
<gene>
    <name evidence="7" type="ORF">JOF43_003898</name>
</gene>
<dbReference type="Pfam" id="PF00440">
    <property type="entry name" value="TetR_N"/>
    <property type="match status" value="1"/>
</dbReference>
<feature type="region of interest" description="Disordered" evidence="5">
    <location>
        <begin position="287"/>
        <end position="329"/>
    </location>
</feature>
<dbReference type="InterPro" id="IPR009057">
    <property type="entry name" value="Homeodomain-like_sf"/>
</dbReference>
<feature type="compositionally biased region" description="Basic and acidic residues" evidence="5">
    <location>
        <begin position="290"/>
        <end position="316"/>
    </location>
</feature>
<dbReference type="Gene3D" id="1.10.357.10">
    <property type="entry name" value="Tetracycline Repressor, domain 2"/>
    <property type="match status" value="1"/>
</dbReference>
<dbReference type="InterPro" id="IPR001647">
    <property type="entry name" value="HTH_TetR"/>
</dbReference>
<evidence type="ECO:0000313" key="8">
    <source>
        <dbReference type="Proteomes" id="UP001519290"/>
    </source>
</evidence>
<dbReference type="InterPro" id="IPR036271">
    <property type="entry name" value="Tet_transcr_reg_TetR-rel_C_sf"/>
</dbReference>
<dbReference type="PROSITE" id="PS50977">
    <property type="entry name" value="HTH_TETR_2"/>
    <property type="match status" value="1"/>
</dbReference>
<keyword evidence="1" id="KW-0805">Transcription regulation</keyword>
<dbReference type="RefSeq" id="WP_209904818.1">
    <property type="nucleotide sequence ID" value="NZ_BAAAJW010000001.1"/>
</dbReference>
<name>A0ABS4X618_9MICO</name>
<organism evidence="7 8">
    <name type="scientific">Brachybacterium sacelli</name>
    <dbReference type="NCBI Taxonomy" id="173364"/>
    <lineage>
        <taxon>Bacteria</taxon>
        <taxon>Bacillati</taxon>
        <taxon>Actinomycetota</taxon>
        <taxon>Actinomycetes</taxon>
        <taxon>Micrococcales</taxon>
        <taxon>Dermabacteraceae</taxon>
        <taxon>Brachybacterium</taxon>
    </lineage>
</organism>
<evidence type="ECO:0000256" key="5">
    <source>
        <dbReference type="SAM" id="MobiDB-lite"/>
    </source>
</evidence>
<keyword evidence="3" id="KW-0804">Transcription</keyword>
<reference evidence="7 8" key="1">
    <citation type="submission" date="2021-03" db="EMBL/GenBank/DDBJ databases">
        <title>Sequencing the genomes of 1000 actinobacteria strains.</title>
        <authorList>
            <person name="Klenk H.-P."/>
        </authorList>
    </citation>
    <scope>NUCLEOTIDE SEQUENCE [LARGE SCALE GENOMIC DNA]</scope>
    <source>
        <strain evidence="7 8">DSM 14566</strain>
    </source>
</reference>
<dbReference type="SUPFAM" id="SSF46689">
    <property type="entry name" value="Homeodomain-like"/>
    <property type="match status" value="1"/>
</dbReference>
<proteinExistence type="predicted"/>
<keyword evidence="2 4" id="KW-0238">DNA-binding</keyword>
<dbReference type="InterPro" id="IPR050109">
    <property type="entry name" value="HTH-type_TetR-like_transc_reg"/>
</dbReference>
<evidence type="ECO:0000256" key="2">
    <source>
        <dbReference type="ARBA" id="ARBA00023125"/>
    </source>
</evidence>
<keyword evidence="8" id="KW-1185">Reference proteome</keyword>
<evidence type="ECO:0000256" key="4">
    <source>
        <dbReference type="PROSITE-ProRule" id="PRU00335"/>
    </source>
</evidence>